<comment type="caution">
    <text evidence="5">The sequence shown here is derived from an EMBL/GenBank/DDBJ whole genome shotgun (WGS) entry which is preliminary data.</text>
</comment>
<dbReference type="Pfam" id="PF18297">
    <property type="entry name" value="NFACT-R_2"/>
    <property type="match status" value="1"/>
</dbReference>
<dbReference type="EMBL" id="SOJN01000072">
    <property type="protein sequence ID" value="TET45935.1"/>
    <property type="molecule type" value="Genomic_DNA"/>
</dbReference>
<name>A0A523UTV0_UNCT6</name>
<keyword evidence="2" id="KW-0067">ATP-binding</keyword>
<dbReference type="AlphaFoldDB" id="A0A523UTV0"/>
<evidence type="ECO:0000259" key="3">
    <source>
        <dbReference type="Pfam" id="PF02568"/>
    </source>
</evidence>
<proteinExistence type="predicted"/>
<dbReference type="SUPFAM" id="SSF52402">
    <property type="entry name" value="Adenine nucleotide alpha hydrolases-like"/>
    <property type="match status" value="1"/>
</dbReference>
<dbReference type="PANTHER" id="PTHR11933">
    <property type="entry name" value="TRNA 5-METHYLAMINOMETHYL-2-THIOURIDYLATE -METHYLTRANSFERASE"/>
    <property type="match status" value="1"/>
</dbReference>
<dbReference type="InterPro" id="IPR014729">
    <property type="entry name" value="Rossmann-like_a/b/a_fold"/>
</dbReference>
<protein>
    <submittedName>
        <fullName evidence="5">Thiamine biosynthesis protein</fullName>
    </submittedName>
</protein>
<evidence type="ECO:0000256" key="1">
    <source>
        <dbReference type="ARBA" id="ARBA00022741"/>
    </source>
</evidence>
<dbReference type="Gene3D" id="3.40.50.620">
    <property type="entry name" value="HUPs"/>
    <property type="match status" value="1"/>
</dbReference>
<accession>A0A523UTV0</accession>
<dbReference type="GO" id="GO:0005524">
    <property type="term" value="F:ATP binding"/>
    <property type="evidence" value="ECO:0007669"/>
    <property type="project" value="UniProtKB-KW"/>
</dbReference>
<evidence type="ECO:0000259" key="4">
    <source>
        <dbReference type="Pfam" id="PF18297"/>
    </source>
</evidence>
<sequence length="342" mass="37896">MSGGVRAVGLLSGGLDSTLAARIMKEQGVEVDAVNFYTGFCIVEHRRKMGRSGRRGRNEALRAGADIEVSVDIVDIFDEYLSVVAHPRFGYGSAINPCIDCRILMLKNARLRMESTGAKFVFTGEVLGQRPMSQHKNQLRLIEKESGLEGLLLRPLSAKLLPPTLPETEGWVDREMLYGISGRGRKEQFVLAEQYGIVDYPQPAGGCCFLTDKNYAAKLKDLYAHKGKDSVSKEDVILLKVGRHFRISEAAKVIVGRDEGENNFLESYVDNRWVFMALDFEGPLTLVEGDMSADEKRSVAAITARYSDGKNQNVVRVEWRYGGESGVLEVEPAGNEIDSLRV</sequence>
<dbReference type="Pfam" id="PF02568">
    <property type="entry name" value="ThiI"/>
    <property type="match status" value="1"/>
</dbReference>
<gene>
    <name evidence="5" type="ORF">E3J62_05885</name>
</gene>
<dbReference type="PANTHER" id="PTHR11933:SF6">
    <property type="entry name" value="THIL AANH DOMAIN-CONTAINING PROTEIN"/>
    <property type="match status" value="1"/>
</dbReference>
<evidence type="ECO:0000313" key="5">
    <source>
        <dbReference type="EMBL" id="TET45935.1"/>
    </source>
</evidence>
<dbReference type="InterPro" id="IPR059101">
    <property type="entry name" value="NFACT-R_2"/>
</dbReference>
<organism evidence="5 6">
    <name type="scientific">candidate division TA06 bacterium</name>
    <dbReference type="NCBI Taxonomy" id="2250710"/>
    <lineage>
        <taxon>Bacteria</taxon>
        <taxon>Bacteria division TA06</taxon>
    </lineage>
</organism>
<reference evidence="5 6" key="1">
    <citation type="submission" date="2019-03" db="EMBL/GenBank/DDBJ databases">
        <title>Metabolic potential of uncultured bacteria and archaea associated with petroleum seepage in deep-sea sediments.</title>
        <authorList>
            <person name="Dong X."/>
            <person name="Hubert C."/>
        </authorList>
    </citation>
    <scope>NUCLEOTIDE SEQUENCE [LARGE SCALE GENOMIC DNA]</scope>
    <source>
        <strain evidence="5">E44_bin18</strain>
    </source>
</reference>
<dbReference type="GO" id="GO:0004810">
    <property type="term" value="F:CCA tRNA nucleotidyltransferase activity"/>
    <property type="evidence" value="ECO:0007669"/>
    <property type="project" value="InterPro"/>
</dbReference>
<feature type="domain" description="Thil AANH" evidence="3">
    <location>
        <begin position="6"/>
        <end position="156"/>
    </location>
</feature>
<dbReference type="Proteomes" id="UP000315525">
    <property type="component" value="Unassembled WGS sequence"/>
</dbReference>
<keyword evidence="1" id="KW-0547">Nucleotide-binding</keyword>
<evidence type="ECO:0000313" key="6">
    <source>
        <dbReference type="Proteomes" id="UP000315525"/>
    </source>
</evidence>
<feature type="domain" description="NFACT protein RNA binding" evidence="4">
    <location>
        <begin position="242"/>
        <end position="335"/>
    </location>
</feature>
<evidence type="ECO:0000256" key="2">
    <source>
        <dbReference type="ARBA" id="ARBA00022840"/>
    </source>
</evidence>
<dbReference type="InterPro" id="IPR020536">
    <property type="entry name" value="ThiI_AANH"/>
</dbReference>